<protein>
    <submittedName>
        <fullName evidence="1">Uncharacterized protein</fullName>
    </submittedName>
</protein>
<keyword evidence="2" id="KW-1185">Reference proteome</keyword>
<name>A0ACC2ER47_DIPCM</name>
<reference evidence="2" key="1">
    <citation type="journal article" date="2024" name="Proc. Natl. Acad. Sci. U.S.A.">
        <title>Extraordinary preservation of gene collinearity over three hundred million years revealed in homosporous lycophytes.</title>
        <authorList>
            <person name="Li C."/>
            <person name="Wickell D."/>
            <person name="Kuo L.Y."/>
            <person name="Chen X."/>
            <person name="Nie B."/>
            <person name="Liao X."/>
            <person name="Peng D."/>
            <person name="Ji J."/>
            <person name="Jenkins J."/>
            <person name="Williams M."/>
            <person name="Shu S."/>
            <person name="Plott C."/>
            <person name="Barry K."/>
            <person name="Rajasekar S."/>
            <person name="Grimwood J."/>
            <person name="Han X."/>
            <person name="Sun S."/>
            <person name="Hou Z."/>
            <person name="He W."/>
            <person name="Dai G."/>
            <person name="Sun C."/>
            <person name="Schmutz J."/>
            <person name="Leebens-Mack J.H."/>
            <person name="Li F.W."/>
            <person name="Wang L."/>
        </authorList>
    </citation>
    <scope>NUCLEOTIDE SEQUENCE [LARGE SCALE GENOMIC DNA]</scope>
    <source>
        <strain evidence="2">cv. PW_Plant_1</strain>
    </source>
</reference>
<accession>A0ACC2ER47</accession>
<dbReference type="Proteomes" id="UP001162992">
    <property type="component" value="Chromosome 1"/>
</dbReference>
<evidence type="ECO:0000313" key="2">
    <source>
        <dbReference type="Proteomes" id="UP001162992"/>
    </source>
</evidence>
<sequence>MCQVWPSSGVQDWMLYISYNRLKCFKAGQIFLMCGGQKSHASPILCVCTHTHTHTHAHAHTHSHTRTHTLTHMHACTLRCMLANTWTDSTCMYAKTYMHKSEQDSHFGCEISWNSIQQGFRMKSL</sequence>
<proteinExistence type="predicted"/>
<dbReference type="EMBL" id="CM055092">
    <property type="protein sequence ID" value="KAJ7568962.1"/>
    <property type="molecule type" value="Genomic_DNA"/>
</dbReference>
<gene>
    <name evidence="1" type="ORF">O6H91_01G054700</name>
</gene>
<evidence type="ECO:0000313" key="1">
    <source>
        <dbReference type="EMBL" id="KAJ7568962.1"/>
    </source>
</evidence>
<comment type="caution">
    <text evidence="1">The sequence shown here is derived from an EMBL/GenBank/DDBJ whole genome shotgun (WGS) entry which is preliminary data.</text>
</comment>
<organism evidence="1 2">
    <name type="scientific">Diphasiastrum complanatum</name>
    <name type="common">Issler's clubmoss</name>
    <name type="synonym">Lycopodium complanatum</name>
    <dbReference type="NCBI Taxonomy" id="34168"/>
    <lineage>
        <taxon>Eukaryota</taxon>
        <taxon>Viridiplantae</taxon>
        <taxon>Streptophyta</taxon>
        <taxon>Embryophyta</taxon>
        <taxon>Tracheophyta</taxon>
        <taxon>Lycopodiopsida</taxon>
        <taxon>Lycopodiales</taxon>
        <taxon>Lycopodiaceae</taxon>
        <taxon>Lycopodioideae</taxon>
        <taxon>Diphasiastrum</taxon>
    </lineage>
</organism>